<reference evidence="1 2" key="1">
    <citation type="journal article" date="2010" name="Dian Zi Xian Wei Xue Bao">
        <title>Morphological observation on lytic cycle of bacteriophag Bp7.</title>
        <authorList>
            <person name="Liu X."/>
            <person name="Ren H."/>
            <person name="Liu W."/>
            <person name="Wen J."/>
            <person name="Zou L."/>
            <person name="Liu C."/>
        </authorList>
    </citation>
    <scope>NUCLEOTIDE SEQUENCE [LARGE SCALE GENOMIC DNA]</scope>
</reference>
<evidence type="ECO:0000313" key="1">
    <source>
        <dbReference type="EMBL" id="AEN93759.1"/>
    </source>
</evidence>
<protein>
    <submittedName>
        <fullName evidence="1">Uncharacterized protein nrdC.8</fullName>
    </submittedName>
</protein>
<proteinExistence type="predicted"/>
<organism evidence="1 2">
    <name type="scientific">Escherichia phage Bp7</name>
    <dbReference type="NCBI Taxonomy" id="1052121"/>
    <lineage>
        <taxon>Viruses</taxon>
        <taxon>Duplodnaviria</taxon>
        <taxon>Heunggongvirae</taxon>
        <taxon>Uroviricota</taxon>
        <taxon>Caudoviricetes</taxon>
        <taxon>Pantevenvirales</taxon>
        <taxon>Straboviridae</taxon>
        <taxon>Tevenvirinae</taxon>
        <taxon>Dhakavirus</taxon>
        <taxon>Dhakavirus bp7</taxon>
    </lineage>
</organism>
<sequence>MFTSPVEMILQTYQLLEVIMNAKDIFSLINFNNGNFKSEKQSKFFNDVACGNEITVSGGEIYKSRWNWIVIIDSVGIVELYKNTNKKRTLHWSRETNQAYQAERNKRLMPTESDLANVKSDIAYFDNLIAEQQAVIDKFDEIKACKEIPEFMRESVNEQYALTSGRSIVRTPASRTSGRAPIA</sequence>
<name>G3MUS4_9CAUD</name>
<dbReference type="GeneID" id="14008123"/>
<keyword evidence="2" id="KW-1185">Reference proteome</keyword>
<dbReference type="RefSeq" id="YP_007004083.1">
    <property type="nucleotide sequence ID" value="NC_019500.1"/>
</dbReference>
<evidence type="ECO:0000313" key="2">
    <source>
        <dbReference type="Proteomes" id="UP000001272"/>
    </source>
</evidence>
<dbReference type="KEGG" id="vg:14008123"/>
<dbReference type="Proteomes" id="UP000001272">
    <property type="component" value="Segment"/>
</dbReference>
<gene>
    <name evidence="1" type="primary">nrdC.8</name>
    <name evidence="1" type="ORF">EpBp7_0042</name>
</gene>
<accession>G3MUS4</accession>
<dbReference type="OrthoDB" id="11295at10239"/>
<dbReference type="EMBL" id="HQ829472">
    <property type="protein sequence ID" value="AEN93759.1"/>
    <property type="molecule type" value="Genomic_DNA"/>
</dbReference>